<evidence type="ECO:0000313" key="1">
    <source>
        <dbReference type="EMBL" id="QIP15145.1"/>
    </source>
</evidence>
<proteinExistence type="predicted"/>
<gene>
    <name evidence="1" type="ORF">G8759_22225</name>
</gene>
<evidence type="ECO:0008006" key="3">
    <source>
        <dbReference type="Google" id="ProtNLM"/>
    </source>
</evidence>
<protein>
    <recommendedName>
        <fullName evidence="3">T9SS type A sorting domain-containing protein</fullName>
    </recommendedName>
</protein>
<dbReference type="AlphaFoldDB" id="A0A6G9AS82"/>
<dbReference type="Proteomes" id="UP000501802">
    <property type="component" value="Chromosome"/>
</dbReference>
<sequence length="419" mass="44958">MVEVELRNDPKTIPITAYQNGYSVTYPFDLKAVCTSTNPTPKPPVLLQPIPDQHFVLNQPLPGSGFAVGLYFADPTPYIPNYSSGWNFQVNGLPPGLYVFAKPMIGSGSPVQVIQGVPNLVGVYTVAINASTAAFPDQPVITTFKIIVTSSNPATTLSLTQPTYDCQSGAITFNTSGGDGSPITFTAPGIARSTPTSNTGIVEAELRADPKPILIQAEQRGQRSTYLFDFQLFCATTNPPVSPLILVAPTYNCSTGAIHFNTRGGDGSPIEFRAVPGITDWTINPDQFVDKESRTAGDVQPFTLQARQGGVTTTYSWDLKATCGRARLGAQEVQKASLNVVVLGNPVEGQSATVEVSGVAGQSVQIMLMDQNGRRIHQHLIPKASPIERVTIPVVFTGNLCLLDIISEKEHKVFKLIKP</sequence>
<reference evidence="1 2" key="1">
    <citation type="submission" date="2020-03" db="EMBL/GenBank/DDBJ databases">
        <authorList>
            <person name="Kim M.K."/>
        </authorList>
    </citation>
    <scope>NUCLEOTIDE SEQUENCE [LARGE SCALE GENOMIC DNA]</scope>
    <source>
        <strain evidence="1 2">BT328</strain>
    </source>
</reference>
<accession>A0A6G9AS82</accession>
<name>A0A6G9AS82_9BACT</name>
<evidence type="ECO:0000313" key="2">
    <source>
        <dbReference type="Proteomes" id="UP000501802"/>
    </source>
</evidence>
<dbReference type="KEGG" id="spib:G8759_22225"/>
<dbReference type="EMBL" id="CP050063">
    <property type="protein sequence ID" value="QIP15145.1"/>
    <property type="molecule type" value="Genomic_DNA"/>
</dbReference>
<dbReference type="RefSeq" id="WP_167212618.1">
    <property type="nucleotide sequence ID" value="NZ_CP050063.1"/>
</dbReference>
<keyword evidence="2" id="KW-1185">Reference proteome</keyword>
<organism evidence="1 2">
    <name type="scientific">Spirosoma aureum</name>
    <dbReference type="NCBI Taxonomy" id="2692134"/>
    <lineage>
        <taxon>Bacteria</taxon>
        <taxon>Pseudomonadati</taxon>
        <taxon>Bacteroidota</taxon>
        <taxon>Cytophagia</taxon>
        <taxon>Cytophagales</taxon>
        <taxon>Cytophagaceae</taxon>
        <taxon>Spirosoma</taxon>
    </lineage>
</organism>